<dbReference type="Proteomes" id="UP000184048">
    <property type="component" value="Unassembled WGS sequence"/>
</dbReference>
<keyword evidence="1" id="KW-0812">Transmembrane</keyword>
<sequence>MENSATLPLLENKTPTPSATVAVPRVYFKNLDGIRFFAALMVMLQHLSDYKGNPGVDLSNVEKGMVSSLGSHGVTLFFVLSGFLIFSLLFVEKQYTHTIQIKSFYVRRILRIWPLYFGFGLLSILGIDYVFKMLGLSIDTPATINLIYLFTFSINLQLIFATINKGIIELYWSVCIEEQFYLMAPWLVKKANNFLGISLGLIAIGIGSKFLLEYLITSGTIHTNNHINPLYTFTTCWFDAFGMGILAAYFNFNKNIYGKIKGVVENKVIQSIVIFLAFLYVTNVLPKAQIIDKYFFSTVASILFAYIILAASTGNFIFNFENSFLRRMGRYSYGMYVWHSSIIQILLLFLMKWFSRDNRLVFEILYPLLSVTIVVIVAGLSYELYEKHFLKLKKAFTVVQNQKV</sequence>
<evidence type="ECO:0000256" key="1">
    <source>
        <dbReference type="SAM" id="Phobius"/>
    </source>
</evidence>
<proteinExistence type="predicted"/>
<evidence type="ECO:0000313" key="3">
    <source>
        <dbReference type="EMBL" id="SHG07327.1"/>
    </source>
</evidence>
<dbReference type="InterPro" id="IPR002656">
    <property type="entry name" value="Acyl_transf_3_dom"/>
</dbReference>
<dbReference type="Pfam" id="PF01757">
    <property type="entry name" value="Acyl_transf_3"/>
    <property type="match status" value="1"/>
</dbReference>
<dbReference type="EMBL" id="FQUU01000048">
    <property type="protein sequence ID" value="SHG07327.1"/>
    <property type="molecule type" value="Genomic_DNA"/>
</dbReference>
<keyword evidence="4" id="KW-1185">Reference proteome</keyword>
<dbReference type="AlphaFoldDB" id="A0A1M5GUE7"/>
<dbReference type="GO" id="GO:0016747">
    <property type="term" value="F:acyltransferase activity, transferring groups other than amino-acyl groups"/>
    <property type="evidence" value="ECO:0007669"/>
    <property type="project" value="InterPro"/>
</dbReference>
<organism evidence="3 4">
    <name type="scientific">Flavisolibacter ginsengisoli DSM 18119</name>
    <dbReference type="NCBI Taxonomy" id="1121884"/>
    <lineage>
        <taxon>Bacteria</taxon>
        <taxon>Pseudomonadati</taxon>
        <taxon>Bacteroidota</taxon>
        <taxon>Chitinophagia</taxon>
        <taxon>Chitinophagales</taxon>
        <taxon>Chitinophagaceae</taxon>
        <taxon>Flavisolibacter</taxon>
    </lineage>
</organism>
<evidence type="ECO:0000313" key="4">
    <source>
        <dbReference type="Proteomes" id="UP000184048"/>
    </source>
</evidence>
<reference evidence="3 4" key="1">
    <citation type="submission" date="2016-11" db="EMBL/GenBank/DDBJ databases">
        <authorList>
            <person name="Jaros S."/>
            <person name="Januszkiewicz K."/>
            <person name="Wedrychowicz H."/>
        </authorList>
    </citation>
    <scope>NUCLEOTIDE SEQUENCE [LARGE SCALE GENOMIC DNA]</scope>
    <source>
        <strain evidence="3 4">DSM 18119</strain>
    </source>
</reference>
<dbReference type="RefSeq" id="WP_072837320.1">
    <property type="nucleotide sequence ID" value="NZ_FQUU01000048.1"/>
</dbReference>
<feature type="domain" description="Acyltransferase 3" evidence="2">
    <location>
        <begin position="29"/>
        <end position="378"/>
    </location>
</feature>
<feature type="transmembrane region" description="Helical" evidence="1">
    <location>
        <begin position="364"/>
        <end position="385"/>
    </location>
</feature>
<keyword evidence="3" id="KW-0808">Transferase</keyword>
<name>A0A1M5GUE7_9BACT</name>
<keyword evidence="3" id="KW-0012">Acyltransferase</keyword>
<dbReference type="GO" id="GO:0016787">
    <property type="term" value="F:hydrolase activity"/>
    <property type="evidence" value="ECO:0007669"/>
    <property type="project" value="UniProtKB-KW"/>
</dbReference>
<feature type="transmembrane region" description="Helical" evidence="1">
    <location>
        <begin position="294"/>
        <end position="318"/>
    </location>
</feature>
<dbReference type="OrthoDB" id="290051at2"/>
<dbReference type="GO" id="GO:0016020">
    <property type="term" value="C:membrane"/>
    <property type="evidence" value="ECO:0007669"/>
    <property type="project" value="TreeGrafter"/>
</dbReference>
<dbReference type="GO" id="GO:0000271">
    <property type="term" value="P:polysaccharide biosynthetic process"/>
    <property type="evidence" value="ECO:0007669"/>
    <property type="project" value="TreeGrafter"/>
</dbReference>
<feature type="transmembrane region" description="Helical" evidence="1">
    <location>
        <begin position="112"/>
        <end position="131"/>
    </location>
</feature>
<keyword evidence="3" id="KW-0378">Hydrolase</keyword>
<accession>A0A1M5GUE7</accession>
<dbReference type="PANTHER" id="PTHR23028">
    <property type="entry name" value="ACETYLTRANSFERASE"/>
    <property type="match status" value="1"/>
</dbReference>
<dbReference type="InterPro" id="IPR050879">
    <property type="entry name" value="Acyltransferase_3"/>
</dbReference>
<feature type="transmembrane region" description="Helical" evidence="1">
    <location>
        <begin position="330"/>
        <end position="352"/>
    </location>
</feature>
<feature type="transmembrane region" description="Helical" evidence="1">
    <location>
        <begin position="191"/>
        <end position="211"/>
    </location>
</feature>
<gene>
    <name evidence="3" type="ORF">SAMN02745131_04227</name>
</gene>
<feature type="transmembrane region" description="Helical" evidence="1">
    <location>
        <begin position="231"/>
        <end position="252"/>
    </location>
</feature>
<protein>
    <submittedName>
        <fullName evidence="3">Peptidoglycan/LPS O-acetylase OafA/YrhL, contains acyltransferase and SGNH-hydrolase domains</fullName>
    </submittedName>
</protein>
<feature type="transmembrane region" description="Helical" evidence="1">
    <location>
        <begin position="143"/>
        <end position="163"/>
    </location>
</feature>
<dbReference type="PANTHER" id="PTHR23028:SF53">
    <property type="entry name" value="ACYL_TRANSF_3 DOMAIN-CONTAINING PROTEIN"/>
    <property type="match status" value="1"/>
</dbReference>
<keyword evidence="1" id="KW-1133">Transmembrane helix</keyword>
<feature type="transmembrane region" description="Helical" evidence="1">
    <location>
        <begin position="69"/>
        <end position="91"/>
    </location>
</feature>
<keyword evidence="1" id="KW-0472">Membrane</keyword>
<evidence type="ECO:0000259" key="2">
    <source>
        <dbReference type="Pfam" id="PF01757"/>
    </source>
</evidence>